<keyword evidence="2" id="KW-1185">Reference proteome</keyword>
<comment type="caution">
    <text evidence="1">The sequence shown here is derived from an EMBL/GenBank/DDBJ whole genome shotgun (WGS) entry which is preliminary data.</text>
</comment>
<dbReference type="EMBL" id="LXQD01000318">
    <property type="protein sequence ID" value="RCJ24390.1"/>
    <property type="molecule type" value="Genomic_DNA"/>
</dbReference>
<dbReference type="Proteomes" id="UP000252107">
    <property type="component" value="Unassembled WGS sequence"/>
</dbReference>
<evidence type="ECO:0000313" key="2">
    <source>
        <dbReference type="Proteomes" id="UP000252107"/>
    </source>
</evidence>
<evidence type="ECO:0000313" key="1">
    <source>
        <dbReference type="EMBL" id="RCJ24390.1"/>
    </source>
</evidence>
<protein>
    <recommendedName>
        <fullName evidence="3">DNA-binding domain-containing protein</fullName>
    </recommendedName>
</protein>
<reference evidence="1" key="1">
    <citation type="submission" date="2016-04" db="EMBL/GenBank/DDBJ databases">
        <authorList>
            <person name="Tabuchi Yagui T.R."/>
        </authorList>
    </citation>
    <scope>NUCLEOTIDE SEQUENCE [LARGE SCALE GENOMIC DNA]</scope>
    <source>
        <strain evidence="1">NIES-26</strain>
    </source>
</reference>
<name>A0A367QKU8_9NOSO</name>
<proteinExistence type="predicted"/>
<organism evidence="1 2">
    <name type="scientific">Nostoc minutum NIES-26</name>
    <dbReference type="NCBI Taxonomy" id="1844469"/>
    <lineage>
        <taxon>Bacteria</taxon>
        <taxon>Bacillati</taxon>
        <taxon>Cyanobacteriota</taxon>
        <taxon>Cyanophyceae</taxon>
        <taxon>Nostocales</taxon>
        <taxon>Nostocaceae</taxon>
        <taxon>Nostoc</taxon>
    </lineage>
</organism>
<sequence>MSNVSIGIRIPTNLHQRLEDYIAETHATKTEVILTALAQYLGVAEEIPLSQRVAALETQMAELRNLVKSKTSVI</sequence>
<gene>
    <name evidence="1" type="ORF">A6770_28235</name>
</gene>
<dbReference type="AlphaFoldDB" id="A0A367QKU8"/>
<accession>A0A367QKU8</accession>
<evidence type="ECO:0008006" key="3">
    <source>
        <dbReference type="Google" id="ProtNLM"/>
    </source>
</evidence>